<accession>A0ABQ4J990</accession>
<sequence length="173" mass="17122">MRPKVLRAGLLSGAIMCALLPAGPASAAAAVLSASSRSVDLDCEFVVSVQIAPGITPTPQLSVFDSGGLTGQATCTGKVLGKNVTGPGAVSLRAEETASCAQLEGGHGVFTFRVPIAGGFAYIFGTYNSGGDGITGGMTGTAAVVSIDAGDCFNTPVTGVTTRAEVHVGPVYS</sequence>
<protein>
    <submittedName>
        <fullName evidence="2">Uncharacterized protein</fullName>
    </submittedName>
</protein>
<keyword evidence="3" id="KW-1185">Reference proteome</keyword>
<reference evidence="2 3" key="1">
    <citation type="submission" date="2021-01" db="EMBL/GenBank/DDBJ databases">
        <title>Whole genome shotgun sequence of Verrucosispora qiuiae NBRC 106684.</title>
        <authorList>
            <person name="Komaki H."/>
            <person name="Tamura T."/>
        </authorList>
    </citation>
    <scope>NUCLEOTIDE SEQUENCE [LARGE SCALE GENOMIC DNA]</scope>
    <source>
        <strain evidence="2 3">NBRC 106684</strain>
    </source>
</reference>
<comment type="caution">
    <text evidence="2">The sequence shown here is derived from an EMBL/GenBank/DDBJ whole genome shotgun (WGS) entry which is preliminary data.</text>
</comment>
<dbReference type="RefSeq" id="WP_204034310.1">
    <property type="nucleotide sequence ID" value="NZ_BOPC01000024.1"/>
</dbReference>
<name>A0ABQ4J990_9ACTN</name>
<keyword evidence="1" id="KW-0732">Signal</keyword>
<evidence type="ECO:0000256" key="1">
    <source>
        <dbReference type="SAM" id="SignalP"/>
    </source>
</evidence>
<gene>
    <name evidence="2" type="ORF">Vqi01_18920</name>
</gene>
<proteinExistence type="predicted"/>
<dbReference type="EMBL" id="BOPC01000024">
    <property type="protein sequence ID" value="GIJ26730.1"/>
    <property type="molecule type" value="Genomic_DNA"/>
</dbReference>
<feature type="signal peptide" evidence="1">
    <location>
        <begin position="1"/>
        <end position="27"/>
    </location>
</feature>
<dbReference type="Proteomes" id="UP000653076">
    <property type="component" value="Unassembled WGS sequence"/>
</dbReference>
<organism evidence="2 3">
    <name type="scientific">Micromonospora qiuiae</name>
    <dbReference type="NCBI Taxonomy" id="502268"/>
    <lineage>
        <taxon>Bacteria</taxon>
        <taxon>Bacillati</taxon>
        <taxon>Actinomycetota</taxon>
        <taxon>Actinomycetes</taxon>
        <taxon>Micromonosporales</taxon>
        <taxon>Micromonosporaceae</taxon>
        <taxon>Micromonospora</taxon>
    </lineage>
</organism>
<evidence type="ECO:0000313" key="3">
    <source>
        <dbReference type="Proteomes" id="UP000653076"/>
    </source>
</evidence>
<feature type="chain" id="PRO_5045079724" evidence="1">
    <location>
        <begin position="28"/>
        <end position="173"/>
    </location>
</feature>
<evidence type="ECO:0000313" key="2">
    <source>
        <dbReference type="EMBL" id="GIJ26730.1"/>
    </source>
</evidence>